<evidence type="ECO:0000313" key="3">
    <source>
        <dbReference type="Proteomes" id="UP001501183"/>
    </source>
</evidence>
<proteinExistence type="predicted"/>
<feature type="region of interest" description="Disordered" evidence="1">
    <location>
        <begin position="79"/>
        <end position="113"/>
    </location>
</feature>
<evidence type="ECO:0008006" key="4">
    <source>
        <dbReference type="Google" id="ProtNLM"/>
    </source>
</evidence>
<reference evidence="3" key="1">
    <citation type="journal article" date="2019" name="Int. J. Syst. Evol. Microbiol.">
        <title>The Global Catalogue of Microorganisms (GCM) 10K type strain sequencing project: providing services to taxonomists for standard genome sequencing and annotation.</title>
        <authorList>
            <consortium name="The Broad Institute Genomics Platform"/>
            <consortium name="The Broad Institute Genome Sequencing Center for Infectious Disease"/>
            <person name="Wu L."/>
            <person name="Ma J."/>
        </authorList>
    </citation>
    <scope>NUCLEOTIDE SEQUENCE [LARGE SCALE GENOMIC DNA]</scope>
    <source>
        <strain evidence="3">JCM 32206</strain>
    </source>
</reference>
<name>A0ABP8NTW0_9NOCA</name>
<sequence length="113" mass="11906">MTTRDDHPAAAAREQATLEGTADRFCGGCHASVVTSTGSYTPEKKITGPANSPTKLDKLIQWAALRPLGYRLRCRDGTIDHQQNKASTSTTIDSGFTSTSSTASKSTGAESIS</sequence>
<evidence type="ECO:0000256" key="1">
    <source>
        <dbReference type="SAM" id="MobiDB-lite"/>
    </source>
</evidence>
<accession>A0ABP8NTW0</accession>
<feature type="compositionally biased region" description="Low complexity" evidence="1">
    <location>
        <begin position="94"/>
        <end position="113"/>
    </location>
</feature>
<feature type="compositionally biased region" description="Polar residues" evidence="1">
    <location>
        <begin position="84"/>
        <end position="93"/>
    </location>
</feature>
<keyword evidence="3" id="KW-1185">Reference proteome</keyword>
<organism evidence="2 3">
    <name type="scientific">Rhodococcus olei</name>
    <dbReference type="NCBI Taxonomy" id="2161675"/>
    <lineage>
        <taxon>Bacteria</taxon>
        <taxon>Bacillati</taxon>
        <taxon>Actinomycetota</taxon>
        <taxon>Actinomycetes</taxon>
        <taxon>Mycobacteriales</taxon>
        <taxon>Nocardiaceae</taxon>
        <taxon>Rhodococcus</taxon>
    </lineage>
</organism>
<protein>
    <recommendedName>
        <fullName evidence="4">Cytochrome c domain-containing protein</fullName>
    </recommendedName>
</protein>
<comment type="caution">
    <text evidence="2">The sequence shown here is derived from an EMBL/GenBank/DDBJ whole genome shotgun (WGS) entry which is preliminary data.</text>
</comment>
<dbReference type="Proteomes" id="UP001501183">
    <property type="component" value="Unassembled WGS sequence"/>
</dbReference>
<dbReference type="EMBL" id="BAABFB010000006">
    <property type="protein sequence ID" value="GAA4470884.1"/>
    <property type="molecule type" value="Genomic_DNA"/>
</dbReference>
<evidence type="ECO:0000313" key="2">
    <source>
        <dbReference type="EMBL" id="GAA4470884.1"/>
    </source>
</evidence>
<gene>
    <name evidence="2" type="ORF">GCM10023094_00560</name>
</gene>